<dbReference type="InterPro" id="IPR036226">
    <property type="entry name" value="LipOase_C_sf"/>
</dbReference>
<reference evidence="6 7" key="1">
    <citation type="submission" date="2017-05" db="EMBL/GenBank/DDBJ databases">
        <title>Draft genome sequence of Elsinoe australis.</title>
        <authorList>
            <person name="Cheng Q."/>
        </authorList>
    </citation>
    <scope>NUCLEOTIDE SEQUENCE [LARGE SCALE GENOMIC DNA]</scope>
    <source>
        <strain evidence="6 7">NL1</strain>
    </source>
</reference>
<dbReference type="GO" id="GO:0034440">
    <property type="term" value="P:lipid oxidation"/>
    <property type="evidence" value="ECO:0007669"/>
    <property type="project" value="InterPro"/>
</dbReference>
<dbReference type="OrthoDB" id="407298at2759"/>
<dbReference type="InterPro" id="IPR013819">
    <property type="entry name" value="LipOase_C"/>
</dbReference>
<keyword evidence="4" id="KW-0560">Oxidoreductase</keyword>
<dbReference type="STRING" id="40998.A0A2P7ZUS3"/>
<dbReference type="InterPro" id="IPR000907">
    <property type="entry name" value="LipOase"/>
</dbReference>
<feature type="domain" description="Lipoxygenase" evidence="5">
    <location>
        <begin position="44"/>
        <end position="620"/>
    </location>
</feature>
<proteinExistence type="predicted"/>
<dbReference type="Gene3D" id="3.10.450.60">
    <property type="match status" value="1"/>
</dbReference>
<keyword evidence="3" id="KW-0223">Dioxygenase</keyword>
<keyword evidence="7" id="KW-1185">Reference proteome</keyword>
<dbReference type="Proteomes" id="UP000243723">
    <property type="component" value="Unassembled WGS sequence"/>
</dbReference>
<evidence type="ECO:0000256" key="1">
    <source>
        <dbReference type="ARBA" id="ARBA00021175"/>
    </source>
</evidence>
<dbReference type="AlphaFoldDB" id="A0A2P7ZUS3"/>
<evidence type="ECO:0000256" key="2">
    <source>
        <dbReference type="ARBA" id="ARBA00022723"/>
    </source>
</evidence>
<keyword evidence="2" id="KW-0479">Metal-binding</keyword>
<accession>A0A2P7ZUS3</accession>
<dbReference type="GO" id="GO:0043651">
    <property type="term" value="P:linoleic acid metabolic process"/>
    <property type="evidence" value="ECO:0007669"/>
    <property type="project" value="UniProtKB-ARBA"/>
</dbReference>
<dbReference type="Pfam" id="PF00305">
    <property type="entry name" value="Lipoxygenase"/>
    <property type="match status" value="1"/>
</dbReference>
<dbReference type="GO" id="GO:0050584">
    <property type="term" value="F:linoleate 11-lipoxygenase activity"/>
    <property type="evidence" value="ECO:0007669"/>
    <property type="project" value="UniProtKB-ARBA"/>
</dbReference>
<dbReference type="Gene3D" id="1.20.245.10">
    <property type="entry name" value="Lipoxygenase-1, Domain 5"/>
    <property type="match status" value="1"/>
</dbReference>
<name>A0A2P7ZUS3_9PEZI</name>
<evidence type="ECO:0000256" key="4">
    <source>
        <dbReference type="ARBA" id="ARBA00023002"/>
    </source>
</evidence>
<dbReference type="EMBL" id="NHZQ01000121">
    <property type="protein sequence ID" value="PSK51962.1"/>
    <property type="molecule type" value="Genomic_DNA"/>
</dbReference>
<dbReference type="SUPFAM" id="SSF48484">
    <property type="entry name" value="Lipoxigenase"/>
    <property type="match status" value="1"/>
</dbReference>
<organism evidence="6 7">
    <name type="scientific">Elsinoe australis</name>
    <dbReference type="NCBI Taxonomy" id="40998"/>
    <lineage>
        <taxon>Eukaryota</taxon>
        <taxon>Fungi</taxon>
        <taxon>Dikarya</taxon>
        <taxon>Ascomycota</taxon>
        <taxon>Pezizomycotina</taxon>
        <taxon>Dothideomycetes</taxon>
        <taxon>Dothideomycetidae</taxon>
        <taxon>Myriangiales</taxon>
        <taxon>Elsinoaceae</taxon>
        <taxon>Elsinoe</taxon>
    </lineage>
</organism>
<gene>
    <name evidence="6" type="ORF">B9Z65_3229</name>
</gene>
<comment type="caution">
    <text evidence="6">The sequence shown here is derived from an EMBL/GenBank/DDBJ whole genome shotgun (WGS) entry which is preliminary data.</text>
</comment>
<evidence type="ECO:0000256" key="3">
    <source>
        <dbReference type="ARBA" id="ARBA00022964"/>
    </source>
</evidence>
<evidence type="ECO:0000313" key="6">
    <source>
        <dbReference type="EMBL" id="PSK51962.1"/>
    </source>
</evidence>
<protein>
    <recommendedName>
        <fullName evidence="1">Manganese lipoxygenase</fullName>
    </recommendedName>
</protein>
<dbReference type="PANTHER" id="PTHR11771">
    <property type="entry name" value="LIPOXYGENASE"/>
    <property type="match status" value="1"/>
</dbReference>
<evidence type="ECO:0000259" key="5">
    <source>
        <dbReference type="PROSITE" id="PS51393"/>
    </source>
</evidence>
<evidence type="ECO:0000313" key="7">
    <source>
        <dbReference type="Proteomes" id="UP000243723"/>
    </source>
</evidence>
<sequence>MVFTMDIHKDTLRYSQKTAEPTDPSTKLANAPSLIPFFELTPNNTAPFATAEGTANADERQAGVKARREQFPYGPDIISGGLTGGLPYPDIKSSKQAEDFVNKQFADLIGEQGIIVKDIANEAAVTASRPDLPLNGGRFHKLEDFFKLYEGDWMKSIPDGPFPGTLENGEKDLLFSMERLSIQAFSIRRLKPDEKLEFAVDDEIAQKVTGTTQAQLLKDRRLFYIDYRDQALQKLTEGRYAAACDAFFYIHPESGDFLPLAIRANAPDSALVYSPADDRYDWLYAKMLFNVNDMWFGQWFHVIFTHEVVDAVYLASLRTMSNSHPIFNVLSRLGLQTFAIRLSALRTLFNPGGPVDSIFAWGGDESKKFISRLFADGATTWTPHYFEPELRARGLIDSDGPALKSFPFYTDSKRIIDPIRDYMRTFVHSYYPTDASPADDVELQNWIAEASGPAQVQAFPTSLSCRDDLVEILVHYAYLVSVAHGVLNTNDLSLAQLVVPWHATAFYKPVATQKGMTEQDIIAALPDVKESIRAIQLAAAFGRPSLAGGDRALIEMFEDELRLPRYNEETREAAKVFRGEMERFSDEVQARGFDEEGLCQGMPFVWKVLDPRVTPFYVAI</sequence>
<dbReference type="GO" id="GO:0046872">
    <property type="term" value="F:metal ion binding"/>
    <property type="evidence" value="ECO:0007669"/>
    <property type="project" value="UniProtKB-KW"/>
</dbReference>
<dbReference type="PROSITE" id="PS51393">
    <property type="entry name" value="LIPOXYGENASE_3"/>
    <property type="match status" value="1"/>
</dbReference>